<dbReference type="EMBL" id="JAADJG010000212">
    <property type="protein sequence ID" value="KAF4451701.1"/>
    <property type="molecule type" value="Genomic_DNA"/>
</dbReference>
<comment type="caution">
    <text evidence="2">The sequence shown here is derived from an EMBL/GenBank/DDBJ whole genome shotgun (WGS) entry which is preliminary data.</text>
</comment>
<keyword evidence="3" id="KW-1185">Reference proteome</keyword>
<evidence type="ECO:0000256" key="1">
    <source>
        <dbReference type="SAM" id="MobiDB-lite"/>
    </source>
</evidence>
<sequence length="134" mass="14980">MRTTGTQEKSANTVSPDHEPLKTLNTDTTAAPAPTNISLYRDSLIGPSDARKKRRLEANLKRWGVSDPDLCRTLAVKVQEYQFQDLQEFIEASDRGSGDLGDRDQEGSQVYVENLLALANFSQSTPPDFFEWAM</sequence>
<dbReference type="Proteomes" id="UP000605986">
    <property type="component" value="Unassembled WGS sequence"/>
</dbReference>
<evidence type="ECO:0000313" key="3">
    <source>
        <dbReference type="Proteomes" id="UP000605986"/>
    </source>
</evidence>
<name>A0A8H4KK18_9HYPO</name>
<organism evidence="2 3">
    <name type="scientific">Fusarium austroafricanum</name>
    <dbReference type="NCBI Taxonomy" id="2364996"/>
    <lineage>
        <taxon>Eukaryota</taxon>
        <taxon>Fungi</taxon>
        <taxon>Dikarya</taxon>
        <taxon>Ascomycota</taxon>
        <taxon>Pezizomycotina</taxon>
        <taxon>Sordariomycetes</taxon>
        <taxon>Hypocreomycetidae</taxon>
        <taxon>Hypocreales</taxon>
        <taxon>Nectriaceae</taxon>
        <taxon>Fusarium</taxon>
        <taxon>Fusarium concolor species complex</taxon>
    </lineage>
</organism>
<dbReference type="OrthoDB" id="5103302at2759"/>
<dbReference type="AlphaFoldDB" id="A0A8H4KK18"/>
<reference evidence="2" key="1">
    <citation type="submission" date="2020-01" db="EMBL/GenBank/DDBJ databases">
        <title>Identification and distribution of gene clusters putatively required for synthesis of sphingolipid metabolism inhibitors in phylogenetically diverse species of the filamentous fungus Fusarium.</title>
        <authorList>
            <person name="Kim H.-S."/>
            <person name="Busman M."/>
            <person name="Brown D.W."/>
            <person name="Divon H."/>
            <person name="Uhlig S."/>
            <person name="Proctor R.H."/>
        </authorList>
    </citation>
    <scope>NUCLEOTIDE SEQUENCE</scope>
    <source>
        <strain evidence="2">NRRL 53441</strain>
    </source>
</reference>
<gene>
    <name evidence="2" type="ORF">F53441_5380</name>
</gene>
<evidence type="ECO:0000313" key="2">
    <source>
        <dbReference type="EMBL" id="KAF4451701.1"/>
    </source>
</evidence>
<feature type="region of interest" description="Disordered" evidence="1">
    <location>
        <begin position="1"/>
        <end position="35"/>
    </location>
</feature>
<accession>A0A8H4KK18</accession>
<protein>
    <submittedName>
        <fullName evidence="2">Uncharacterized protein</fullName>
    </submittedName>
</protein>
<proteinExistence type="predicted"/>
<feature type="compositionally biased region" description="Polar residues" evidence="1">
    <location>
        <begin position="1"/>
        <end position="15"/>
    </location>
</feature>